<feature type="domain" description="G-protein coupled receptors family 1 profile" evidence="11">
    <location>
        <begin position="23"/>
        <end position="198"/>
    </location>
</feature>
<keyword evidence="4 10" id="KW-1133">Transmembrane helix</keyword>
<keyword evidence="6 8" id="KW-0675">Receptor</keyword>
<evidence type="ECO:0000256" key="10">
    <source>
        <dbReference type="SAM" id="Phobius"/>
    </source>
</evidence>
<evidence type="ECO:0000256" key="4">
    <source>
        <dbReference type="ARBA" id="ARBA00022989"/>
    </source>
</evidence>
<keyword evidence="13" id="KW-1185">Reference proteome</keyword>
<comment type="subcellular location">
    <subcellularLocation>
        <location evidence="1">Cell membrane</location>
        <topology evidence="1">Multi-pass membrane protein</topology>
    </subcellularLocation>
    <subcellularLocation>
        <location evidence="8">Membrane</location>
        <topology evidence="8">Multi-pass membrane protein</topology>
    </subcellularLocation>
</comment>
<feature type="transmembrane region" description="Helical" evidence="10">
    <location>
        <begin position="87"/>
        <end position="105"/>
    </location>
</feature>
<dbReference type="PANTHER" id="PTHR24241:SF76">
    <property type="entry name" value="NEUROPEPTIDE SIFAMIDE RECEPTOR"/>
    <property type="match status" value="1"/>
</dbReference>
<sequence length="318" mass="35586">MKLSSSSIEVIACCILIFVSLLGNAILIYCTWKCITRRLPTSFALIFSLAFAHLMKNIVINALNIIFNVGLIPNSHVCKFGLFTASLTTKLEIWFTFYLAVFYCVKLNRVVHPLRAPPNGKWRKHHLIAVLVLWVTGIAVCCPYLVFGNVMQSQALLNDTTSFHHSFLHEECHIDFPDTDIEFYYHQIFMVITDLLPLQKKATYGNIWIGHDPSETEVLRASKRCALLSSCSGCERRSAGKQSGDVTALLSGCPALTARPEKQSAEDRQRKKQNGTYKEKNTVPTVKYSEGSKMLCGCFAALCTECLDCVQGIMPSED</sequence>
<keyword evidence="5 8" id="KW-0472">Membrane</keyword>
<feature type="transmembrane region" description="Helical" evidence="10">
    <location>
        <begin position="42"/>
        <end position="67"/>
    </location>
</feature>
<keyword evidence="3 8" id="KW-0812">Transmembrane</keyword>
<evidence type="ECO:0000256" key="2">
    <source>
        <dbReference type="ARBA" id="ARBA00022475"/>
    </source>
</evidence>
<dbReference type="PROSITE" id="PS50262">
    <property type="entry name" value="G_PROTEIN_RECEP_F1_2"/>
    <property type="match status" value="1"/>
</dbReference>
<feature type="compositionally biased region" description="Basic and acidic residues" evidence="9">
    <location>
        <begin position="259"/>
        <end position="269"/>
    </location>
</feature>
<dbReference type="InterPro" id="IPR007960">
    <property type="entry name" value="TAS2R"/>
</dbReference>
<dbReference type="CDD" id="cd00637">
    <property type="entry name" value="7tm_classA_rhodopsin-like"/>
    <property type="match status" value="1"/>
</dbReference>
<name>A0ABN9LXY2_9NEOB</name>
<gene>
    <name evidence="12" type="ORF">RIMI_LOCUS14024835</name>
</gene>
<dbReference type="InterPro" id="IPR017452">
    <property type="entry name" value="GPCR_Rhodpsn_7TM"/>
</dbReference>
<evidence type="ECO:0000256" key="6">
    <source>
        <dbReference type="ARBA" id="ARBA00023170"/>
    </source>
</evidence>
<proteinExistence type="inferred from homology"/>
<evidence type="ECO:0000256" key="9">
    <source>
        <dbReference type="SAM" id="MobiDB-lite"/>
    </source>
</evidence>
<evidence type="ECO:0000256" key="8">
    <source>
        <dbReference type="RuleBase" id="RU004424"/>
    </source>
</evidence>
<feature type="transmembrane region" description="Helical" evidence="10">
    <location>
        <begin position="6"/>
        <end position="30"/>
    </location>
</feature>
<keyword evidence="8" id="KW-0919">Taste</keyword>
<comment type="caution">
    <text evidence="12">The sequence shown here is derived from an EMBL/GenBank/DDBJ whole genome shotgun (WGS) entry which is preliminary data.</text>
</comment>
<dbReference type="Pfam" id="PF05296">
    <property type="entry name" value="TAS2R"/>
    <property type="match status" value="1"/>
</dbReference>
<dbReference type="Proteomes" id="UP001176940">
    <property type="component" value="Unassembled WGS sequence"/>
</dbReference>
<protein>
    <recommendedName>
        <fullName evidence="8">Taste receptor type 2</fullName>
    </recommendedName>
</protein>
<keyword evidence="8" id="KW-0297">G-protein coupled receptor</keyword>
<evidence type="ECO:0000313" key="12">
    <source>
        <dbReference type="EMBL" id="CAJ0952729.1"/>
    </source>
</evidence>
<dbReference type="Gene3D" id="1.20.1070.10">
    <property type="entry name" value="Rhodopsin 7-helix transmembrane proteins"/>
    <property type="match status" value="1"/>
</dbReference>
<evidence type="ECO:0000259" key="11">
    <source>
        <dbReference type="PROSITE" id="PS50262"/>
    </source>
</evidence>
<evidence type="ECO:0000256" key="1">
    <source>
        <dbReference type="ARBA" id="ARBA00004651"/>
    </source>
</evidence>
<comment type="similarity">
    <text evidence="7">Belongs to the G-protein coupled receptor T2R family.</text>
</comment>
<dbReference type="PANTHER" id="PTHR24241">
    <property type="entry name" value="NEUROPEPTIDE RECEPTOR-RELATED G-PROTEIN COUPLED RECEPTOR"/>
    <property type="match status" value="1"/>
</dbReference>
<feature type="region of interest" description="Disordered" evidence="9">
    <location>
        <begin position="259"/>
        <end position="279"/>
    </location>
</feature>
<evidence type="ECO:0000313" key="13">
    <source>
        <dbReference type="Proteomes" id="UP001176940"/>
    </source>
</evidence>
<evidence type="ECO:0000256" key="7">
    <source>
        <dbReference type="RuleBase" id="RU004423"/>
    </source>
</evidence>
<keyword evidence="2" id="KW-1003">Cell membrane</keyword>
<dbReference type="SUPFAM" id="SSF81321">
    <property type="entry name" value="Family A G protein-coupled receptor-like"/>
    <property type="match status" value="1"/>
</dbReference>
<keyword evidence="8" id="KW-0807">Transducer</keyword>
<evidence type="ECO:0000256" key="5">
    <source>
        <dbReference type="ARBA" id="ARBA00023136"/>
    </source>
</evidence>
<keyword evidence="8" id="KW-0716">Sensory transduction</keyword>
<accession>A0ABN9LXY2</accession>
<organism evidence="12 13">
    <name type="scientific">Ranitomeya imitator</name>
    <name type="common">mimic poison frog</name>
    <dbReference type="NCBI Taxonomy" id="111125"/>
    <lineage>
        <taxon>Eukaryota</taxon>
        <taxon>Metazoa</taxon>
        <taxon>Chordata</taxon>
        <taxon>Craniata</taxon>
        <taxon>Vertebrata</taxon>
        <taxon>Euteleostomi</taxon>
        <taxon>Amphibia</taxon>
        <taxon>Batrachia</taxon>
        <taxon>Anura</taxon>
        <taxon>Neobatrachia</taxon>
        <taxon>Hyloidea</taxon>
        <taxon>Dendrobatidae</taxon>
        <taxon>Dendrobatinae</taxon>
        <taxon>Ranitomeya</taxon>
    </lineage>
</organism>
<evidence type="ECO:0000256" key="3">
    <source>
        <dbReference type="ARBA" id="ARBA00022692"/>
    </source>
</evidence>
<dbReference type="EMBL" id="CAUEEQ010035562">
    <property type="protein sequence ID" value="CAJ0952729.1"/>
    <property type="molecule type" value="Genomic_DNA"/>
</dbReference>
<feature type="transmembrane region" description="Helical" evidence="10">
    <location>
        <begin position="126"/>
        <end position="147"/>
    </location>
</feature>
<reference evidence="12" key="1">
    <citation type="submission" date="2023-07" db="EMBL/GenBank/DDBJ databases">
        <authorList>
            <person name="Stuckert A."/>
        </authorList>
    </citation>
    <scope>NUCLEOTIDE SEQUENCE</scope>
</reference>